<dbReference type="EMBL" id="JBHSAY010000025">
    <property type="protein sequence ID" value="MFC4135783.1"/>
    <property type="molecule type" value="Genomic_DNA"/>
</dbReference>
<protein>
    <recommendedName>
        <fullName evidence="4">LppA-like lipoprotein</fullName>
    </recommendedName>
</protein>
<sequence>MTALVGRTLTALTVMITLAACTTKDDTMPTVPTATLADTQAQVQSRLTTIVAALAVAAPAAGHDPTQAKIGPAPCGGSGPEYQVTATDSVLLDGAQHRVALAALRDQLTSHGYAVSSSHDFGDGVGGELNLRDEAGYTATVSSGKGNHGLAVIVVSPCYRTPDGDYPG</sequence>
<organism evidence="2 3">
    <name type="scientific">Hamadaea flava</name>
    <dbReference type="NCBI Taxonomy" id="1742688"/>
    <lineage>
        <taxon>Bacteria</taxon>
        <taxon>Bacillati</taxon>
        <taxon>Actinomycetota</taxon>
        <taxon>Actinomycetes</taxon>
        <taxon>Micromonosporales</taxon>
        <taxon>Micromonosporaceae</taxon>
        <taxon>Hamadaea</taxon>
    </lineage>
</organism>
<dbReference type="Proteomes" id="UP001595816">
    <property type="component" value="Unassembled WGS sequence"/>
</dbReference>
<dbReference type="RefSeq" id="WP_253763198.1">
    <property type="nucleotide sequence ID" value="NZ_JAMZDZ010000001.1"/>
</dbReference>
<gene>
    <name evidence="2" type="ORF">ACFOZ4_34670</name>
</gene>
<proteinExistence type="predicted"/>
<name>A0ABV8LZP8_9ACTN</name>
<comment type="caution">
    <text evidence="2">The sequence shown here is derived from an EMBL/GenBank/DDBJ whole genome shotgun (WGS) entry which is preliminary data.</text>
</comment>
<accession>A0ABV8LZP8</accession>
<reference evidence="3" key="1">
    <citation type="journal article" date="2019" name="Int. J. Syst. Evol. Microbiol.">
        <title>The Global Catalogue of Microorganisms (GCM) 10K type strain sequencing project: providing services to taxonomists for standard genome sequencing and annotation.</title>
        <authorList>
            <consortium name="The Broad Institute Genomics Platform"/>
            <consortium name="The Broad Institute Genome Sequencing Center for Infectious Disease"/>
            <person name="Wu L."/>
            <person name="Ma J."/>
        </authorList>
    </citation>
    <scope>NUCLEOTIDE SEQUENCE [LARGE SCALE GENOMIC DNA]</scope>
    <source>
        <strain evidence="3">CGMCC 4.7289</strain>
    </source>
</reference>
<keyword evidence="1" id="KW-0732">Signal</keyword>
<keyword evidence="3" id="KW-1185">Reference proteome</keyword>
<feature type="chain" id="PRO_5045770281" description="LppA-like lipoprotein" evidence="1">
    <location>
        <begin position="20"/>
        <end position="168"/>
    </location>
</feature>
<evidence type="ECO:0000256" key="1">
    <source>
        <dbReference type="SAM" id="SignalP"/>
    </source>
</evidence>
<dbReference type="PROSITE" id="PS51257">
    <property type="entry name" value="PROKAR_LIPOPROTEIN"/>
    <property type="match status" value="1"/>
</dbReference>
<evidence type="ECO:0008006" key="4">
    <source>
        <dbReference type="Google" id="ProtNLM"/>
    </source>
</evidence>
<evidence type="ECO:0000313" key="2">
    <source>
        <dbReference type="EMBL" id="MFC4135783.1"/>
    </source>
</evidence>
<evidence type="ECO:0000313" key="3">
    <source>
        <dbReference type="Proteomes" id="UP001595816"/>
    </source>
</evidence>
<feature type="signal peptide" evidence="1">
    <location>
        <begin position="1"/>
        <end position="19"/>
    </location>
</feature>